<dbReference type="Pfam" id="PF12773">
    <property type="entry name" value="DZR"/>
    <property type="match status" value="1"/>
</dbReference>
<gene>
    <name evidence="4" type="ORF">BC351_06430</name>
</gene>
<dbReference type="InterPro" id="IPR025874">
    <property type="entry name" value="DZR"/>
</dbReference>
<name>A0A1V4HF99_9BACL</name>
<proteinExistence type="predicted"/>
<feature type="domain" description="DZANK-type" evidence="1">
    <location>
        <begin position="310"/>
        <end position="355"/>
    </location>
</feature>
<evidence type="ECO:0008006" key="6">
    <source>
        <dbReference type="Google" id="ProtNLM"/>
    </source>
</evidence>
<dbReference type="InterPro" id="IPR026870">
    <property type="entry name" value="Zinc_ribbon_dom"/>
</dbReference>
<dbReference type="CDD" id="cd03408">
    <property type="entry name" value="SPFH_like_u1"/>
    <property type="match status" value="1"/>
</dbReference>
<dbReference type="AlphaFoldDB" id="A0A1V4HF99"/>
<evidence type="ECO:0000259" key="1">
    <source>
        <dbReference type="Pfam" id="PF12773"/>
    </source>
</evidence>
<dbReference type="EMBL" id="MBTG01000023">
    <property type="protein sequence ID" value="OPH53498.1"/>
    <property type="molecule type" value="Genomic_DNA"/>
</dbReference>
<feature type="domain" description="SPFH" evidence="3">
    <location>
        <begin position="20"/>
        <end position="227"/>
    </location>
</feature>
<evidence type="ECO:0000259" key="2">
    <source>
        <dbReference type="Pfam" id="PF13240"/>
    </source>
</evidence>
<keyword evidence="5" id="KW-1185">Reference proteome</keyword>
<sequence>MALIDRIKYDGAADGNWLVYKYPSEDLTMGAQLVVGEGQLAIFVKEGRALDLFGPGTHTLSTGNIPLLNQLVNLPFGNATPFTAEIYYINTTLNMNLKWGTESPIQIVDPVYHVRINARANGQYTMRVNDYSIFLTQIIGTQKGGTTITVQNLLPNFKGIVLNSVDTILAQYIIDKKVSVLDIRAKQREIAQLCMDDMKDGFLTFGIELVNFFVNSINFPDEDMEVINGILQRKAEFDILGDARYATQKQFEIMGNFSKNEGTSGMANAGIGMGLGFGMMGQLGGAISNISNNTIRQPVPPSPAETSVPCKHCNSANSPDAKFCADCGQKMQSTKPCYKCNAENKENAKFCSECGTAIGIISCPSCNHELTAGSRFCPECGTSLV</sequence>
<dbReference type="Pfam" id="PF13240">
    <property type="entry name" value="Zn_Ribbon_1"/>
    <property type="match status" value="1"/>
</dbReference>
<protein>
    <recommendedName>
        <fullName evidence="6">Virion core protein (Lumpy skin disease virus)</fullName>
    </recommendedName>
</protein>
<dbReference type="Proteomes" id="UP000190626">
    <property type="component" value="Unassembled WGS sequence"/>
</dbReference>
<dbReference type="Pfam" id="PF13421">
    <property type="entry name" value="Band_7_1"/>
    <property type="match status" value="1"/>
</dbReference>
<comment type="caution">
    <text evidence="4">The sequence shown here is derived from an EMBL/GenBank/DDBJ whole genome shotgun (WGS) entry which is preliminary data.</text>
</comment>
<evidence type="ECO:0000313" key="5">
    <source>
        <dbReference type="Proteomes" id="UP000190626"/>
    </source>
</evidence>
<evidence type="ECO:0000259" key="3">
    <source>
        <dbReference type="Pfam" id="PF13421"/>
    </source>
</evidence>
<dbReference type="RefSeq" id="WP_079415713.1">
    <property type="nucleotide sequence ID" value="NZ_MBTG01000023.1"/>
</dbReference>
<feature type="domain" description="Zinc-ribbon" evidence="2">
    <location>
        <begin position="363"/>
        <end position="384"/>
    </location>
</feature>
<organism evidence="4 5">
    <name type="scientific">Paenibacillus ferrarius</name>
    <dbReference type="NCBI Taxonomy" id="1469647"/>
    <lineage>
        <taxon>Bacteria</taxon>
        <taxon>Bacillati</taxon>
        <taxon>Bacillota</taxon>
        <taxon>Bacilli</taxon>
        <taxon>Bacillales</taxon>
        <taxon>Paenibacillaceae</taxon>
        <taxon>Paenibacillus</taxon>
    </lineage>
</organism>
<dbReference type="OrthoDB" id="9764015at2"/>
<dbReference type="PANTHER" id="PTHR37826">
    <property type="entry name" value="FLOTILLIN BAND_7_5 DOMAIN PROTEIN"/>
    <property type="match status" value="1"/>
</dbReference>
<reference evidence="5" key="1">
    <citation type="submission" date="2016-07" db="EMBL/GenBank/DDBJ databases">
        <authorList>
            <person name="Florea S."/>
            <person name="Webb J.S."/>
            <person name="Jaromczyk J."/>
            <person name="Schardl C.L."/>
        </authorList>
    </citation>
    <scope>NUCLEOTIDE SEQUENCE [LARGE SCALE GENOMIC DNA]</scope>
    <source>
        <strain evidence="5">CY1</strain>
    </source>
</reference>
<evidence type="ECO:0000313" key="4">
    <source>
        <dbReference type="EMBL" id="OPH53498.1"/>
    </source>
</evidence>
<dbReference type="PANTHER" id="PTHR37826:SF2">
    <property type="entry name" value="ZINC-RIBBON DOMAIN-CONTAINING PROTEIN"/>
    <property type="match status" value="1"/>
</dbReference>
<accession>A0A1V4HF99</accession>
<dbReference type="InterPro" id="IPR033880">
    <property type="entry name" value="SPFH_YdjI"/>
</dbReference>
<dbReference type="STRING" id="1469647.BC351_06430"/>